<dbReference type="GO" id="GO:0008422">
    <property type="term" value="F:beta-glucosidase activity"/>
    <property type="evidence" value="ECO:0007669"/>
    <property type="project" value="TreeGrafter"/>
</dbReference>
<evidence type="ECO:0000256" key="1">
    <source>
        <dbReference type="ARBA" id="ARBA00005641"/>
    </source>
</evidence>
<feature type="domain" description="Glycoside hydrolase family 5" evidence="6">
    <location>
        <begin position="80"/>
        <end position="367"/>
    </location>
</feature>
<evidence type="ECO:0000256" key="4">
    <source>
        <dbReference type="RuleBase" id="RU361153"/>
    </source>
</evidence>
<sequence length="445" mass="49036">MLSRLLPFLLATTTAILAQTDRAKYLASGDTIRGVNLGGWLLTERWITPSVYRGTGAYDEWHLCASLGRSSCRSLLERHWDSFYTYDDLADIKAAGLNSLRIPVGYWAVDLADYEPYTNGQYPYLVRLILWAKMLGLSASIDLHGLPGSQNGQDNSGLTGGVYFAANSSNTDRGLQVLGNLSREFSGDQYGGVVKSIELMNEPRIGGSSSFSMDQLKAFYTAGIKTVRDSSGGKLSATIHDAFYGPSYWRYYDPTSTTASSPVNYVAIDTHQYYAFPPLQNLTQSVILQSVCNISKILKGTSGIPRINVGEWSLETGNAHETTSTTYANSQEKRTWLRKLFEAQLAAYTPNGPNQPSGGWYYWTWKTENDIDTWSYRRGVWDGYIPKDVSNASTLAFPLRSDGCIDDTFAYQAPSRPGSARAARRWIGWAGTTAVGLAVAAICVM</sequence>
<accession>A0AA38H7D2</accession>
<dbReference type="InterPro" id="IPR017853">
    <property type="entry name" value="GH"/>
</dbReference>
<dbReference type="AlphaFoldDB" id="A0AA38H7D2"/>
<dbReference type="SUPFAM" id="SSF51445">
    <property type="entry name" value="(Trans)glycosidases"/>
    <property type="match status" value="1"/>
</dbReference>
<dbReference type="GO" id="GO:0009986">
    <property type="term" value="C:cell surface"/>
    <property type="evidence" value="ECO:0007669"/>
    <property type="project" value="TreeGrafter"/>
</dbReference>
<comment type="caution">
    <text evidence="7">The sequence shown here is derived from an EMBL/GenBank/DDBJ whole genome shotgun (WGS) entry which is preliminary data.</text>
</comment>
<dbReference type="Pfam" id="PF00150">
    <property type="entry name" value="Cellulase"/>
    <property type="match status" value="1"/>
</dbReference>
<dbReference type="Gene3D" id="3.20.20.80">
    <property type="entry name" value="Glycosidases"/>
    <property type="match status" value="1"/>
</dbReference>
<dbReference type="Proteomes" id="UP001164286">
    <property type="component" value="Unassembled WGS sequence"/>
</dbReference>
<dbReference type="GO" id="GO:0005576">
    <property type="term" value="C:extracellular region"/>
    <property type="evidence" value="ECO:0007669"/>
    <property type="project" value="TreeGrafter"/>
</dbReference>
<reference evidence="7" key="1">
    <citation type="journal article" date="2022" name="G3 (Bethesda)">
        <title>High quality genome of the basidiomycete yeast Dioszegia hungarica PDD-24b-2 isolated from cloud water.</title>
        <authorList>
            <person name="Jarrige D."/>
            <person name="Haridas S."/>
            <person name="Bleykasten-Grosshans C."/>
            <person name="Joly M."/>
            <person name="Nadalig T."/>
            <person name="Sancelme M."/>
            <person name="Vuilleumier S."/>
            <person name="Grigoriev I.V."/>
            <person name="Amato P."/>
            <person name="Bringel F."/>
        </authorList>
    </citation>
    <scope>NUCLEOTIDE SEQUENCE</scope>
    <source>
        <strain evidence="7">PDD-24b-2</strain>
    </source>
</reference>
<dbReference type="InterPro" id="IPR001547">
    <property type="entry name" value="Glyco_hydro_5"/>
</dbReference>
<evidence type="ECO:0000259" key="6">
    <source>
        <dbReference type="Pfam" id="PF00150"/>
    </source>
</evidence>
<dbReference type="InterPro" id="IPR050386">
    <property type="entry name" value="Glycosyl_hydrolase_5"/>
</dbReference>
<feature type="signal peptide" evidence="5">
    <location>
        <begin position="1"/>
        <end position="18"/>
    </location>
</feature>
<gene>
    <name evidence="7" type="ORF">MKK02DRAFT_44503</name>
</gene>
<evidence type="ECO:0000256" key="3">
    <source>
        <dbReference type="ARBA" id="ARBA00023295"/>
    </source>
</evidence>
<evidence type="ECO:0000256" key="2">
    <source>
        <dbReference type="ARBA" id="ARBA00022801"/>
    </source>
</evidence>
<proteinExistence type="inferred from homology"/>
<comment type="similarity">
    <text evidence="1 4">Belongs to the glycosyl hydrolase 5 (cellulase A) family.</text>
</comment>
<name>A0AA38H7D2_9TREE</name>
<organism evidence="7 8">
    <name type="scientific">Dioszegia hungarica</name>
    <dbReference type="NCBI Taxonomy" id="4972"/>
    <lineage>
        <taxon>Eukaryota</taxon>
        <taxon>Fungi</taxon>
        <taxon>Dikarya</taxon>
        <taxon>Basidiomycota</taxon>
        <taxon>Agaricomycotina</taxon>
        <taxon>Tremellomycetes</taxon>
        <taxon>Tremellales</taxon>
        <taxon>Bulleribasidiaceae</taxon>
        <taxon>Dioszegia</taxon>
    </lineage>
</organism>
<keyword evidence="8" id="KW-1185">Reference proteome</keyword>
<feature type="chain" id="PRO_5041360696" evidence="5">
    <location>
        <begin position="19"/>
        <end position="445"/>
    </location>
</feature>
<keyword evidence="3 4" id="KW-0326">Glycosidase</keyword>
<dbReference type="GO" id="GO:0009251">
    <property type="term" value="P:glucan catabolic process"/>
    <property type="evidence" value="ECO:0007669"/>
    <property type="project" value="TreeGrafter"/>
</dbReference>
<protein>
    <submittedName>
        <fullName evidence="7">Glycoside hydrolase superfamily</fullName>
    </submittedName>
</protein>
<evidence type="ECO:0000313" key="7">
    <source>
        <dbReference type="EMBL" id="KAI9635807.1"/>
    </source>
</evidence>
<dbReference type="EMBL" id="JAKWFO010000005">
    <property type="protein sequence ID" value="KAI9635807.1"/>
    <property type="molecule type" value="Genomic_DNA"/>
</dbReference>
<dbReference type="RefSeq" id="XP_052945584.1">
    <property type="nucleotide sequence ID" value="XM_053092959.1"/>
</dbReference>
<dbReference type="PANTHER" id="PTHR31297">
    <property type="entry name" value="GLUCAN ENDO-1,6-BETA-GLUCOSIDASE B"/>
    <property type="match status" value="1"/>
</dbReference>
<evidence type="ECO:0000313" key="8">
    <source>
        <dbReference type="Proteomes" id="UP001164286"/>
    </source>
</evidence>
<dbReference type="PANTHER" id="PTHR31297:SF42">
    <property type="entry name" value="GLYCOSIDE HYDROLASE FAMILY 5 DOMAIN-CONTAINING PROTEIN"/>
    <property type="match status" value="1"/>
</dbReference>
<keyword evidence="2 4" id="KW-0378">Hydrolase</keyword>
<evidence type="ECO:0000256" key="5">
    <source>
        <dbReference type="SAM" id="SignalP"/>
    </source>
</evidence>
<dbReference type="GeneID" id="77732164"/>
<keyword evidence="5" id="KW-0732">Signal</keyword>